<dbReference type="PANTHER" id="PTHR10828">
    <property type="entry name" value="M-PHASE INDUCER PHOSPHATASE DUAL SPECIFICITY PHOSPHATASE CDC25"/>
    <property type="match status" value="1"/>
</dbReference>
<dbReference type="Pfam" id="PF00581">
    <property type="entry name" value="Rhodanese"/>
    <property type="match status" value="1"/>
</dbReference>
<dbReference type="EMBL" id="KB446547">
    <property type="protein sequence ID" value="EME38508.1"/>
    <property type="molecule type" value="Genomic_DNA"/>
</dbReference>
<dbReference type="SMART" id="SM00450">
    <property type="entry name" value="RHOD"/>
    <property type="match status" value="1"/>
</dbReference>
<dbReference type="OrthoDB" id="194865at2759"/>
<dbReference type="HOGENOM" id="CLU_107716_0_0_1"/>
<name>N1PCF3_DOTSN</name>
<evidence type="ECO:0000313" key="3">
    <source>
        <dbReference type="Proteomes" id="UP000016933"/>
    </source>
</evidence>
<keyword evidence="3" id="KW-1185">Reference proteome</keyword>
<protein>
    <recommendedName>
        <fullName evidence="1">Rhodanese domain-containing protein</fullName>
    </recommendedName>
</protein>
<dbReference type="STRING" id="675120.N1PCF3"/>
<reference evidence="2 3" key="2">
    <citation type="journal article" date="2012" name="PLoS Pathog.">
        <title>Diverse lifestyles and strategies of plant pathogenesis encoded in the genomes of eighteen Dothideomycetes fungi.</title>
        <authorList>
            <person name="Ohm R.A."/>
            <person name="Feau N."/>
            <person name="Henrissat B."/>
            <person name="Schoch C.L."/>
            <person name="Horwitz B.A."/>
            <person name="Barry K.W."/>
            <person name="Condon B.J."/>
            <person name="Copeland A.C."/>
            <person name="Dhillon B."/>
            <person name="Glaser F."/>
            <person name="Hesse C.N."/>
            <person name="Kosti I."/>
            <person name="LaButti K."/>
            <person name="Lindquist E.A."/>
            <person name="Lucas S."/>
            <person name="Salamov A.A."/>
            <person name="Bradshaw R.E."/>
            <person name="Ciuffetti L."/>
            <person name="Hamelin R.C."/>
            <person name="Kema G.H.J."/>
            <person name="Lawrence C."/>
            <person name="Scott J.A."/>
            <person name="Spatafora J.W."/>
            <person name="Turgeon B.G."/>
            <person name="de Wit P.J.G.M."/>
            <person name="Zhong S."/>
            <person name="Goodwin S.B."/>
            <person name="Grigoriev I.V."/>
        </authorList>
    </citation>
    <scope>NUCLEOTIDE SEQUENCE [LARGE SCALE GENOMIC DNA]</scope>
    <source>
        <strain evidence="3">NZE10 / CBS 128990</strain>
    </source>
</reference>
<dbReference type="GO" id="GO:0005737">
    <property type="term" value="C:cytoplasm"/>
    <property type="evidence" value="ECO:0007669"/>
    <property type="project" value="TreeGrafter"/>
</dbReference>
<dbReference type="SUPFAM" id="SSF52821">
    <property type="entry name" value="Rhodanese/Cell cycle control phosphatase"/>
    <property type="match status" value="1"/>
</dbReference>
<accession>N1PCF3</accession>
<dbReference type="InterPro" id="IPR001763">
    <property type="entry name" value="Rhodanese-like_dom"/>
</dbReference>
<dbReference type="GO" id="GO:0005634">
    <property type="term" value="C:nucleus"/>
    <property type="evidence" value="ECO:0007669"/>
    <property type="project" value="TreeGrafter"/>
</dbReference>
<gene>
    <name evidence="2" type="ORF">DOTSEDRAFT_112487</name>
</gene>
<dbReference type="GO" id="GO:0004725">
    <property type="term" value="F:protein tyrosine phosphatase activity"/>
    <property type="evidence" value="ECO:0007669"/>
    <property type="project" value="TreeGrafter"/>
</dbReference>
<feature type="non-terminal residue" evidence="2">
    <location>
        <position position="144"/>
    </location>
</feature>
<dbReference type="Gene3D" id="3.40.250.10">
    <property type="entry name" value="Rhodanese-like domain"/>
    <property type="match status" value="1"/>
</dbReference>
<dbReference type="eggNOG" id="ENOG502SBR8">
    <property type="taxonomic scope" value="Eukaryota"/>
</dbReference>
<dbReference type="InterPro" id="IPR036873">
    <property type="entry name" value="Rhodanese-like_dom_sf"/>
</dbReference>
<dbReference type="OMA" id="IKGWQKA"/>
<evidence type="ECO:0000313" key="2">
    <source>
        <dbReference type="EMBL" id="EME38508.1"/>
    </source>
</evidence>
<sequence>VEQPWHAAFPEPTITADLFARSRALMIMSLKIGSMLIVDVRRTDYEGGSIRGSINIPAQGFYWNCGILYELAFKSDMEWVVFTCGSSDGRGPRCAAWFLEHVRNVAGDNDMNVTVLEGGLKGWVKAGPQYTQYMDGFEKAYWEK</sequence>
<organism evidence="2 3">
    <name type="scientific">Dothistroma septosporum (strain NZE10 / CBS 128990)</name>
    <name type="common">Red band needle blight fungus</name>
    <name type="synonym">Mycosphaerella pini</name>
    <dbReference type="NCBI Taxonomy" id="675120"/>
    <lineage>
        <taxon>Eukaryota</taxon>
        <taxon>Fungi</taxon>
        <taxon>Dikarya</taxon>
        <taxon>Ascomycota</taxon>
        <taxon>Pezizomycotina</taxon>
        <taxon>Dothideomycetes</taxon>
        <taxon>Dothideomycetidae</taxon>
        <taxon>Mycosphaerellales</taxon>
        <taxon>Mycosphaerellaceae</taxon>
        <taxon>Dothistroma</taxon>
    </lineage>
</organism>
<dbReference type="Proteomes" id="UP000016933">
    <property type="component" value="Unassembled WGS sequence"/>
</dbReference>
<reference evidence="3" key="1">
    <citation type="journal article" date="2012" name="PLoS Genet.">
        <title>The genomes of the fungal plant pathogens Cladosporium fulvum and Dothistroma septosporum reveal adaptation to different hosts and lifestyles but also signatures of common ancestry.</title>
        <authorList>
            <person name="de Wit P.J.G.M."/>
            <person name="van der Burgt A."/>
            <person name="Oekmen B."/>
            <person name="Stergiopoulos I."/>
            <person name="Abd-Elsalam K.A."/>
            <person name="Aerts A.L."/>
            <person name="Bahkali A.H."/>
            <person name="Beenen H.G."/>
            <person name="Chettri P."/>
            <person name="Cox M.P."/>
            <person name="Datema E."/>
            <person name="de Vries R.P."/>
            <person name="Dhillon B."/>
            <person name="Ganley A.R."/>
            <person name="Griffiths S.A."/>
            <person name="Guo Y."/>
            <person name="Hamelin R.C."/>
            <person name="Henrissat B."/>
            <person name="Kabir M.S."/>
            <person name="Jashni M.K."/>
            <person name="Kema G."/>
            <person name="Klaubauf S."/>
            <person name="Lapidus A."/>
            <person name="Levasseur A."/>
            <person name="Lindquist E."/>
            <person name="Mehrabi R."/>
            <person name="Ohm R.A."/>
            <person name="Owen T.J."/>
            <person name="Salamov A."/>
            <person name="Schwelm A."/>
            <person name="Schijlen E."/>
            <person name="Sun H."/>
            <person name="van den Burg H.A."/>
            <person name="van Ham R.C.H.J."/>
            <person name="Zhang S."/>
            <person name="Goodwin S.B."/>
            <person name="Grigoriev I.V."/>
            <person name="Collemare J."/>
            <person name="Bradshaw R.E."/>
        </authorList>
    </citation>
    <scope>NUCLEOTIDE SEQUENCE [LARGE SCALE GENOMIC DNA]</scope>
    <source>
        <strain evidence="3">NZE10 / CBS 128990</strain>
    </source>
</reference>
<evidence type="ECO:0000259" key="1">
    <source>
        <dbReference type="PROSITE" id="PS50206"/>
    </source>
</evidence>
<dbReference type="PROSITE" id="PS50206">
    <property type="entry name" value="RHODANESE_3"/>
    <property type="match status" value="1"/>
</dbReference>
<dbReference type="PANTHER" id="PTHR10828:SF50">
    <property type="entry name" value="REDUCTASE (ARC2), PUTATIVE (AFU_ORTHOLOGUE AFUA_6G13400)-RELATED"/>
    <property type="match status" value="1"/>
</dbReference>
<feature type="non-terminal residue" evidence="2">
    <location>
        <position position="1"/>
    </location>
</feature>
<proteinExistence type="predicted"/>
<dbReference type="AlphaFoldDB" id="N1PCF3"/>
<feature type="domain" description="Rhodanese" evidence="1">
    <location>
        <begin position="31"/>
        <end position="132"/>
    </location>
</feature>